<protein>
    <submittedName>
        <fullName evidence="2">Uncharacterized protein</fullName>
    </submittedName>
</protein>
<evidence type="ECO:0000256" key="1">
    <source>
        <dbReference type="SAM" id="SignalP"/>
    </source>
</evidence>
<evidence type="ECO:0000313" key="3">
    <source>
        <dbReference type="Proteomes" id="UP001217838"/>
    </source>
</evidence>
<dbReference type="EMBL" id="JAQNDN010000017">
    <property type="protein sequence ID" value="MDC0671634.1"/>
    <property type="molecule type" value="Genomic_DNA"/>
</dbReference>
<evidence type="ECO:0000313" key="2">
    <source>
        <dbReference type="EMBL" id="MDC0671634.1"/>
    </source>
</evidence>
<gene>
    <name evidence="2" type="ORF">POL58_28060</name>
</gene>
<name>A0ABT5BBY0_9BACT</name>
<dbReference type="Proteomes" id="UP001217838">
    <property type="component" value="Unassembled WGS sequence"/>
</dbReference>
<feature type="signal peptide" evidence="1">
    <location>
        <begin position="1"/>
        <end position="21"/>
    </location>
</feature>
<dbReference type="RefSeq" id="WP_272002143.1">
    <property type="nucleotide sequence ID" value="NZ_JAQNDN010000017.1"/>
</dbReference>
<feature type="chain" id="PRO_5046429669" evidence="1">
    <location>
        <begin position="22"/>
        <end position="177"/>
    </location>
</feature>
<organism evidence="2 3">
    <name type="scientific">Nannocystis radixulma</name>
    <dbReference type="NCBI Taxonomy" id="2995305"/>
    <lineage>
        <taxon>Bacteria</taxon>
        <taxon>Pseudomonadati</taxon>
        <taxon>Myxococcota</taxon>
        <taxon>Polyangia</taxon>
        <taxon>Nannocystales</taxon>
        <taxon>Nannocystaceae</taxon>
        <taxon>Nannocystis</taxon>
    </lineage>
</organism>
<proteinExistence type="predicted"/>
<reference evidence="2 3" key="1">
    <citation type="submission" date="2022-11" db="EMBL/GenBank/DDBJ databases">
        <title>Minimal conservation of predation-associated metabolite biosynthetic gene clusters underscores biosynthetic potential of Myxococcota including descriptions for ten novel species: Archangium lansinium sp. nov., Myxococcus landrumus sp. nov., Nannocystis bai.</title>
        <authorList>
            <person name="Ahearne A."/>
            <person name="Stevens C."/>
            <person name="Dowd S."/>
        </authorList>
    </citation>
    <scope>NUCLEOTIDE SEQUENCE [LARGE SCALE GENOMIC DNA]</scope>
    <source>
        <strain evidence="2 3">NCELM</strain>
    </source>
</reference>
<comment type="caution">
    <text evidence="2">The sequence shown here is derived from an EMBL/GenBank/DDBJ whole genome shotgun (WGS) entry which is preliminary data.</text>
</comment>
<accession>A0ABT5BBY0</accession>
<keyword evidence="1" id="KW-0732">Signal</keyword>
<sequence>MRKSSYITVTALALIGSITIAAPPPIKKTPTFSDDGATLTAAGNLKGIAAGDYEVTLLATGTESVVCGEGGVNPPAAPLVLTGTKVVSVPAGGNVVATFEGLVSSAPPAPACAQSEDAAVAVQHDVAFTKAALEIRPVQADPAAPPKKPVRCIQCTFTLPTVDGPAKPQSCLTMFSC</sequence>
<keyword evidence="3" id="KW-1185">Reference proteome</keyword>